<feature type="region of interest" description="Disordered" evidence="1">
    <location>
        <begin position="86"/>
        <end position="110"/>
    </location>
</feature>
<reference evidence="3 4" key="1">
    <citation type="journal article" date="2018" name="J. Biol. Chem.">
        <title>Discovery of the actinoplanic acid pathway in Streptomyces rapamycinicus reveals a genetically conserved synergism with rapamycin.</title>
        <authorList>
            <person name="Mrak P."/>
            <person name="Krastel P."/>
            <person name="Pivk Lukancic P."/>
            <person name="Tao J."/>
            <person name="Pistorius D."/>
            <person name="Moore C.M."/>
        </authorList>
    </citation>
    <scope>NUCLEOTIDE SEQUENCE [LARGE SCALE GENOMIC DNA]</scope>
    <source>
        <strain evidence="3 4">NRRL 5491</strain>
    </source>
</reference>
<feature type="signal peptide" evidence="2">
    <location>
        <begin position="1"/>
        <end position="27"/>
    </location>
</feature>
<evidence type="ECO:0000313" key="4">
    <source>
        <dbReference type="Proteomes" id="UP000281594"/>
    </source>
</evidence>
<feature type="chain" id="PRO_5038862236" evidence="2">
    <location>
        <begin position="28"/>
        <end position="110"/>
    </location>
</feature>
<dbReference type="EMBL" id="QYCY01000002">
    <property type="protein sequence ID" value="RLV76079.1"/>
    <property type="molecule type" value="Genomic_DNA"/>
</dbReference>
<evidence type="ECO:0000256" key="1">
    <source>
        <dbReference type="SAM" id="MobiDB-lite"/>
    </source>
</evidence>
<dbReference type="Proteomes" id="UP000281594">
    <property type="component" value="Unassembled WGS sequence"/>
</dbReference>
<keyword evidence="2" id="KW-0732">Signal</keyword>
<accession>A0A3L8R8H8</accession>
<dbReference type="AlphaFoldDB" id="A0A3L8R8H8"/>
<protein>
    <submittedName>
        <fullName evidence="3">Uncharacterized protein</fullName>
    </submittedName>
</protein>
<comment type="caution">
    <text evidence="3">The sequence shown here is derived from an EMBL/GenBank/DDBJ whole genome shotgun (WGS) entry which is preliminary data.</text>
</comment>
<dbReference type="RefSeq" id="WP_121825967.1">
    <property type="nucleotide sequence ID" value="NZ_CP085193.1"/>
</dbReference>
<organism evidence="3 4">
    <name type="scientific">Streptomyces rapamycinicus (strain ATCC 29253 / DSM 41530 / NRRL 5491 / AYB-994)</name>
    <name type="common">Streptomyces hygroscopicus (strain ATCC 29253)</name>
    <dbReference type="NCBI Taxonomy" id="1343740"/>
    <lineage>
        <taxon>Bacteria</taxon>
        <taxon>Bacillati</taxon>
        <taxon>Actinomycetota</taxon>
        <taxon>Actinomycetes</taxon>
        <taxon>Kitasatosporales</taxon>
        <taxon>Streptomycetaceae</taxon>
        <taxon>Streptomyces</taxon>
        <taxon>Streptomyces violaceusniger group</taxon>
    </lineage>
</organism>
<proteinExistence type="predicted"/>
<evidence type="ECO:0000313" key="3">
    <source>
        <dbReference type="EMBL" id="RLV76079.1"/>
    </source>
</evidence>
<name>A0A3L8R8H8_STRRN</name>
<dbReference type="STRING" id="1343740.M271_01010"/>
<sequence>MPTTPATARSRTPVWLAVAVVASPAAATGPAATPAPAATSGGTLVVDADTVVRPVTRVGSGSLYGLKAAADSSASVLTPLRLNQLRQLPPGPEHRPNGSPADCSRFSAWT</sequence>
<gene>
    <name evidence="3" type="ORF">D3C57_142675</name>
</gene>
<evidence type="ECO:0000256" key="2">
    <source>
        <dbReference type="SAM" id="SignalP"/>
    </source>
</evidence>